<name>A0ACC0J6E0_9ERIC</name>
<proteinExistence type="predicted"/>
<dbReference type="Proteomes" id="UP001060215">
    <property type="component" value="Chromosome 1"/>
</dbReference>
<accession>A0ACC0J6E0</accession>
<protein>
    <submittedName>
        <fullName evidence="1">WEB family protein</fullName>
    </submittedName>
</protein>
<keyword evidence="2" id="KW-1185">Reference proteome</keyword>
<organism evidence="1 2">
    <name type="scientific">Camellia lanceoleosa</name>
    <dbReference type="NCBI Taxonomy" id="1840588"/>
    <lineage>
        <taxon>Eukaryota</taxon>
        <taxon>Viridiplantae</taxon>
        <taxon>Streptophyta</taxon>
        <taxon>Embryophyta</taxon>
        <taxon>Tracheophyta</taxon>
        <taxon>Spermatophyta</taxon>
        <taxon>Magnoliopsida</taxon>
        <taxon>eudicotyledons</taxon>
        <taxon>Gunneridae</taxon>
        <taxon>Pentapetalae</taxon>
        <taxon>asterids</taxon>
        <taxon>Ericales</taxon>
        <taxon>Theaceae</taxon>
        <taxon>Camellia</taxon>
    </lineage>
</organism>
<dbReference type="EMBL" id="CM045758">
    <property type="protein sequence ID" value="KAI8032306.1"/>
    <property type="molecule type" value="Genomic_DNA"/>
</dbReference>
<sequence length="156" mass="17873">MAKEEAAEMEKRVDCLKSELETVKEEKTQSVNNEKLAAASVQTLLEEKNKLINELENSRDEEERSKKAMESLAAALHEVSSEAREAKEKLLSTQAENESYEAQIEDLRLVLKATNEKYETMLDEAKHEIVILNNSIGQCKHEFQNSEAEWKQKSFI</sequence>
<evidence type="ECO:0000313" key="1">
    <source>
        <dbReference type="EMBL" id="KAI8032306.1"/>
    </source>
</evidence>
<gene>
    <name evidence="1" type="ORF">LOK49_LG01G01935</name>
</gene>
<evidence type="ECO:0000313" key="2">
    <source>
        <dbReference type="Proteomes" id="UP001060215"/>
    </source>
</evidence>
<comment type="caution">
    <text evidence="1">The sequence shown here is derived from an EMBL/GenBank/DDBJ whole genome shotgun (WGS) entry which is preliminary data.</text>
</comment>
<reference evidence="1 2" key="1">
    <citation type="journal article" date="2022" name="Plant J.">
        <title>Chromosome-level genome of Camellia lanceoleosa provides a valuable resource for understanding genome evolution and self-incompatibility.</title>
        <authorList>
            <person name="Gong W."/>
            <person name="Xiao S."/>
            <person name="Wang L."/>
            <person name="Liao Z."/>
            <person name="Chang Y."/>
            <person name="Mo W."/>
            <person name="Hu G."/>
            <person name="Li W."/>
            <person name="Zhao G."/>
            <person name="Zhu H."/>
            <person name="Hu X."/>
            <person name="Ji K."/>
            <person name="Xiang X."/>
            <person name="Song Q."/>
            <person name="Yuan D."/>
            <person name="Jin S."/>
            <person name="Zhang L."/>
        </authorList>
    </citation>
    <scope>NUCLEOTIDE SEQUENCE [LARGE SCALE GENOMIC DNA]</scope>
    <source>
        <strain evidence="1">SQ_2022a</strain>
    </source>
</reference>